<dbReference type="Pfam" id="PF01469">
    <property type="entry name" value="Pentapeptide_2"/>
    <property type="match status" value="1"/>
</dbReference>
<evidence type="ECO:0000313" key="2">
    <source>
        <dbReference type="EMBL" id="VFR96468.1"/>
    </source>
</evidence>
<reference evidence="2" key="1">
    <citation type="submission" date="2019-03" db="EMBL/GenBank/DDBJ databases">
        <authorList>
            <person name="Danneels B."/>
        </authorList>
    </citation>
    <scope>NUCLEOTIDE SEQUENCE</scope>
</reference>
<proteinExistence type="predicted"/>
<dbReference type="PANTHER" id="PTHR14136">
    <property type="entry name" value="BTB_POZ DOMAIN-CONTAINING PROTEIN KCTD9"/>
    <property type="match status" value="1"/>
</dbReference>
<dbReference type="InterPro" id="IPR051082">
    <property type="entry name" value="Pentapeptide-BTB/POZ_domain"/>
</dbReference>
<feature type="compositionally biased region" description="Acidic residues" evidence="1">
    <location>
        <begin position="249"/>
        <end position="258"/>
    </location>
</feature>
<dbReference type="InterPro" id="IPR001646">
    <property type="entry name" value="5peptide_repeat"/>
</dbReference>
<dbReference type="InterPro" id="IPR002989">
    <property type="entry name" value="Mycobac_pentapep"/>
</dbReference>
<gene>
    <name evidence="2" type="ORF">RAN3_1867</name>
</gene>
<sequence>MKHQIKNRFTGAVLFEADVPEGTESGLIARVALEQAVAADAYLRGANLRGANLGGADLRGANLRGANLGGADLRGANLRGANLRGANLGGADLRGANLRGANLGDANLGDANLGDANLRGANLGDANLGDANLGDANLGDANLGDANLRGANLGGANLGELASIWDTAGNRAEIKSLQLETWGVTYTATHMQIGCQHHTLERWWGFSDDCIRRMDERALEWWRKWKPVIQQIIAMSPAVPGGAKPAEPAEQEAEPAEA</sequence>
<organism evidence="2">
    <name type="scientific">plant metagenome</name>
    <dbReference type="NCBI Taxonomy" id="1297885"/>
    <lineage>
        <taxon>unclassified sequences</taxon>
        <taxon>metagenomes</taxon>
        <taxon>organismal metagenomes</taxon>
    </lineage>
</organism>
<feature type="compositionally biased region" description="Low complexity" evidence="1">
    <location>
        <begin position="239"/>
        <end position="248"/>
    </location>
</feature>
<protein>
    <submittedName>
        <fullName evidence="2">Pentapeptide repeat family protein</fullName>
    </submittedName>
</protein>
<feature type="region of interest" description="Disordered" evidence="1">
    <location>
        <begin position="239"/>
        <end position="258"/>
    </location>
</feature>
<accession>A0A484VAB9</accession>
<dbReference type="Pfam" id="PF00805">
    <property type="entry name" value="Pentapeptide"/>
    <property type="match status" value="1"/>
</dbReference>
<name>A0A484VAB9_9ZZZZ</name>
<dbReference type="PANTHER" id="PTHR14136:SF17">
    <property type="entry name" value="BTB_POZ DOMAIN-CONTAINING PROTEIN KCTD9"/>
    <property type="match status" value="1"/>
</dbReference>
<dbReference type="AlphaFoldDB" id="A0A484VAB9"/>
<dbReference type="EMBL" id="CAADIO010000049">
    <property type="protein sequence ID" value="VFR96468.1"/>
    <property type="molecule type" value="Genomic_DNA"/>
</dbReference>
<dbReference type="Gene3D" id="2.160.20.80">
    <property type="entry name" value="E3 ubiquitin-protein ligase SopA"/>
    <property type="match status" value="1"/>
</dbReference>
<evidence type="ECO:0000256" key="1">
    <source>
        <dbReference type="SAM" id="MobiDB-lite"/>
    </source>
</evidence>
<dbReference type="SUPFAM" id="SSF141571">
    <property type="entry name" value="Pentapeptide repeat-like"/>
    <property type="match status" value="1"/>
</dbReference>